<keyword evidence="1" id="KW-0862">Zinc</keyword>
<keyword evidence="5" id="KW-1185">Reference proteome</keyword>
<accession>A0AA40EMV0</accession>
<gene>
    <name evidence="4" type="ORF">B0T21DRAFT_360949</name>
</gene>
<dbReference type="InterPro" id="IPR013087">
    <property type="entry name" value="Znf_C2H2_type"/>
</dbReference>
<comment type="caution">
    <text evidence="4">The sequence shown here is derived from an EMBL/GenBank/DDBJ whole genome shotgun (WGS) entry which is preliminary data.</text>
</comment>
<dbReference type="SMART" id="SM00355">
    <property type="entry name" value="ZnF_C2H2"/>
    <property type="match status" value="1"/>
</dbReference>
<sequence length="1379" mass="154447">MDPSLSRLSSSTGNLWSRAAEDVSNIGTRVGCHACSFYPDAGPDQEKKMKKHLRTVRHLRTTGAEVAEVHAFKCRHCEKTYSRRDNLVQHEKSHFRLVGDDEDNEDDADNDDFDFTMDSTSAAEQSKLDRRASFLAPESAKRQAVVSPMPLVSPDYTSKNIETWPPASSSFGRMSSFFAPSSKQHQQRHGLVEPVGPAAELNQIGSHPTSTGPYAFTDSGYGSHGTKTIMMYEAPVCEPAVMAQANLQAGGLRSSSPSSHEIDNDTDTVYSDTASLQDPKLYDYVIAFADELNNALPSDLSREDLENISDALPAILEEFANRIGYQRTVPGRVRRKVKYLAYKYRLQIADLVRNRRNDPSEDVDAVPDSPRSPGLDFRDKVVRWMTESDMRLSDHDVFPDDKNVDDDLSDDEELPELSLYREALTKAPAYEWLLSALQVQRKLWVPGDQCTQAHIRQHIIKSFRRPMTYFSRDEQAEVEVIFYVDWDPMEFMKTQYVTTSSEKATMPSEKTITPSEETRRPLKKPKSTFMFQTLKAPFEEAVSPVEEALEQHSLLERVVTLTGHGNHVQATTCLAYMSQTWPKTGKALLRYLCRVFQSEDTLGNLWRPEGSLPGVALIRAALKPVHDGSTHSPMLQLHVTANVFAVAEVGEQLAWLGAALRSSPTESKPLTCSPYIRDIYLDPSSLIHIMSQRFLPRGVCSIGFKLGAMVETAQFDQGSCWRNLFSNPVIVTGYPIPRGQNSDPGTQISLDLAAALIHSNRIVRWSGTTFIKGFSALLVVTKMVKETVFWHLVFNEDGSYISYEDARVPRWSRSDSPFVLETIGHYRHVVGWCDRIVSHAGAPDADYEIGWSGLPGPNQTCALEKATISGGQFVNFGMSFVLGLKDKPIHINYGDNYIEKLRIVSDRFFVLFDSDERQAWLVDGASTLLHLLRSSIKNYQDDPRMRRLLSSPDNIELEEPKSSQAVQGSRADVAFEVLSDSNNLAIPLYSDKTEAWDEATFRTGVPAEHSAKQKTTYFTIRDRVDQICDTLLQITAHHDDVQTQSGVGFRLLSTPRRQLEGYDFMDITASQGTLWPKVATLKTTGQGWVDFTRAIHAPTLFGSGFGNIFAPSFSSTPETPSKASCSLCLWNTSLPAGKDYLAATTHDLQAIIRKKGSQRLKPWRLVDNIHWYTPDLTFEPCACSPEQSAYSRGWLAKHDRVQVLLPSSFPKLWGRESPKWLSENGAVIFGHSSKFPLIWPRRSRDRDLSDHPVPGEPRDDVEEVEALFQDSGLGSSLGSRSQSETEKQQLDASSAESVDMKSKKSSLPLDQGTHMQWGRRRPNPGSLIGSSSGIYGLENSQFIHHGQDEADRRGEGEGGKRSRDRDEEVEDTAEKRARR</sequence>
<dbReference type="Gene3D" id="3.30.160.60">
    <property type="entry name" value="Classic Zinc Finger"/>
    <property type="match status" value="1"/>
</dbReference>
<evidence type="ECO:0000259" key="3">
    <source>
        <dbReference type="PROSITE" id="PS50157"/>
    </source>
</evidence>
<dbReference type="EMBL" id="JAUKTV010000003">
    <property type="protein sequence ID" value="KAK0742251.1"/>
    <property type="molecule type" value="Genomic_DNA"/>
</dbReference>
<keyword evidence="1" id="KW-0479">Metal-binding</keyword>
<evidence type="ECO:0000256" key="2">
    <source>
        <dbReference type="SAM" id="MobiDB-lite"/>
    </source>
</evidence>
<dbReference type="GO" id="GO:0008270">
    <property type="term" value="F:zinc ion binding"/>
    <property type="evidence" value="ECO:0007669"/>
    <property type="project" value="UniProtKB-KW"/>
</dbReference>
<feature type="compositionally biased region" description="Low complexity" evidence="2">
    <location>
        <begin position="1325"/>
        <end position="1337"/>
    </location>
</feature>
<protein>
    <recommendedName>
        <fullName evidence="3">C2H2-type domain-containing protein</fullName>
    </recommendedName>
</protein>
<evidence type="ECO:0000313" key="4">
    <source>
        <dbReference type="EMBL" id="KAK0742251.1"/>
    </source>
</evidence>
<dbReference type="PROSITE" id="PS50157">
    <property type="entry name" value="ZINC_FINGER_C2H2_2"/>
    <property type="match status" value="1"/>
</dbReference>
<feature type="compositionally biased region" description="Low complexity" evidence="2">
    <location>
        <begin position="1272"/>
        <end position="1282"/>
    </location>
</feature>
<feature type="region of interest" description="Disordered" evidence="2">
    <location>
        <begin position="1272"/>
        <end position="1379"/>
    </location>
</feature>
<dbReference type="Proteomes" id="UP001172159">
    <property type="component" value="Unassembled WGS sequence"/>
</dbReference>
<feature type="compositionally biased region" description="Basic and acidic residues" evidence="2">
    <location>
        <begin position="1345"/>
        <end position="1379"/>
    </location>
</feature>
<name>A0AA40EMV0_9PEZI</name>
<evidence type="ECO:0000313" key="5">
    <source>
        <dbReference type="Proteomes" id="UP001172159"/>
    </source>
</evidence>
<keyword evidence="1" id="KW-0863">Zinc-finger</keyword>
<reference evidence="4" key="1">
    <citation type="submission" date="2023-06" db="EMBL/GenBank/DDBJ databases">
        <title>Genome-scale phylogeny and comparative genomics of the fungal order Sordariales.</title>
        <authorList>
            <consortium name="Lawrence Berkeley National Laboratory"/>
            <person name="Hensen N."/>
            <person name="Bonometti L."/>
            <person name="Westerberg I."/>
            <person name="Brannstrom I.O."/>
            <person name="Guillou S."/>
            <person name="Cros-Aarteil S."/>
            <person name="Calhoun S."/>
            <person name="Haridas S."/>
            <person name="Kuo A."/>
            <person name="Mondo S."/>
            <person name="Pangilinan J."/>
            <person name="Riley R."/>
            <person name="Labutti K."/>
            <person name="Andreopoulos B."/>
            <person name="Lipzen A."/>
            <person name="Chen C."/>
            <person name="Yanf M."/>
            <person name="Daum C."/>
            <person name="Ng V."/>
            <person name="Clum A."/>
            <person name="Steindorff A."/>
            <person name="Ohm R."/>
            <person name="Martin F."/>
            <person name="Silar P."/>
            <person name="Natvig D."/>
            <person name="Lalanne C."/>
            <person name="Gautier V."/>
            <person name="Ament-Velasquez S.L."/>
            <person name="Kruys A."/>
            <person name="Hutchinson M.I."/>
            <person name="Powell A.J."/>
            <person name="Barry K."/>
            <person name="Miller A.N."/>
            <person name="Grigoriev I.V."/>
            <person name="Debuchy R."/>
            <person name="Gladieux P."/>
            <person name="Thoren M.H."/>
            <person name="Johannesson H."/>
        </authorList>
    </citation>
    <scope>NUCLEOTIDE SEQUENCE</scope>
    <source>
        <strain evidence="4">CBS 540.89</strain>
    </source>
</reference>
<dbReference type="PROSITE" id="PS00028">
    <property type="entry name" value="ZINC_FINGER_C2H2_1"/>
    <property type="match status" value="1"/>
</dbReference>
<proteinExistence type="predicted"/>
<evidence type="ECO:0000256" key="1">
    <source>
        <dbReference type="PROSITE-ProRule" id="PRU00042"/>
    </source>
</evidence>
<organism evidence="4 5">
    <name type="scientific">Apiosordaria backusii</name>
    <dbReference type="NCBI Taxonomy" id="314023"/>
    <lineage>
        <taxon>Eukaryota</taxon>
        <taxon>Fungi</taxon>
        <taxon>Dikarya</taxon>
        <taxon>Ascomycota</taxon>
        <taxon>Pezizomycotina</taxon>
        <taxon>Sordariomycetes</taxon>
        <taxon>Sordariomycetidae</taxon>
        <taxon>Sordariales</taxon>
        <taxon>Lasiosphaeriaceae</taxon>
        <taxon>Apiosordaria</taxon>
    </lineage>
</organism>
<feature type="domain" description="C2H2-type" evidence="3">
    <location>
        <begin position="72"/>
        <end position="94"/>
    </location>
</feature>